<dbReference type="AlphaFoldDB" id="A0A835P6X5"/>
<protein>
    <submittedName>
        <fullName evidence="1">Uncharacterized protein</fullName>
    </submittedName>
</protein>
<comment type="caution">
    <text evidence="1">The sequence shown here is derived from an EMBL/GenBank/DDBJ whole genome shotgun (WGS) entry which is preliminary data.</text>
</comment>
<evidence type="ECO:0000313" key="3">
    <source>
        <dbReference type="Proteomes" id="UP000636800"/>
    </source>
</evidence>
<keyword evidence="3" id="KW-1185">Reference proteome</keyword>
<dbReference type="EMBL" id="JADCNM010000560">
    <property type="protein sequence ID" value="KAG0446626.1"/>
    <property type="molecule type" value="Genomic_DNA"/>
</dbReference>
<sequence length="68" mass="8082">MRTGSWTPFLSSCWQRKADEQRSRFYLYANVINKDDLQVNSSFLMESDWFPVYPACWTPWLNITVGIN</sequence>
<gene>
    <name evidence="2" type="ORF">HPP92_028718</name>
    <name evidence="1" type="ORF">HPP92_028730</name>
</gene>
<dbReference type="EMBL" id="JADCNL010000559">
    <property type="protein sequence ID" value="KAG0446676.1"/>
    <property type="molecule type" value="Genomic_DNA"/>
</dbReference>
<dbReference type="Proteomes" id="UP000639772">
    <property type="component" value="Unassembled WGS sequence"/>
</dbReference>
<evidence type="ECO:0000313" key="4">
    <source>
        <dbReference type="Proteomes" id="UP000639772"/>
    </source>
</evidence>
<evidence type="ECO:0000313" key="1">
    <source>
        <dbReference type="EMBL" id="KAG0446626.1"/>
    </source>
</evidence>
<organism evidence="1 4">
    <name type="scientific">Vanilla planifolia</name>
    <name type="common">Vanilla</name>
    <dbReference type="NCBI Taxonomy" id="51239"/>
    <lineage>
        <taxon>Eukaryota</taxon>
        <taxon>Viridiplantae</taxon>
        <taxon>Streptophyta</taxon>
        <taxon>Embryophyta</taxon>
        <taxon>Tracheophyta</taxon>
        <taxon>Spermatophyta</taxon>
        <taxon>Magnoliopsida</taxon>
        <taxon>Liliopsida</taxon>
        <taxon>Asparagales</taxon>
        <taxon>Orchidaceae</taxon>
        <taxon>Vanilloideae</taxon>
        <taxon>Vanilleae</taxon>
        <taxon>Vanilla</taxon>
    </lineage>
</organism>
<reference evidence="3 4" key="1">
    <citation type="journal article" date="2020" name="Nat. Food">
        <title>A phased Vanilla planifolia genome enables genetic improvement of flavour and production.</title>
        <authorList>
            <person name="Hasing T."/>
            <person name="Tang H."/>
            <person name="Brym M."/>
            <person name="Khazi F."/>
            <person name="Huang T."/>
            <person name="Chambers A.H."/>
        </authorList>
    </citation>
    <scope>NUCLEOTIDE SEQUENCE [LARGE SCALE GENOMIC DNA]</scope>
    <source>
        <tissue evidence="1">Leaf</tissue>
    </source>
</reference>
<proteinExistence type="predicted"/>
<name>A0A835P6X5_VANPL</name>
<evidence type="ECO:0000313" key="2">
    <source>
        <dbReference type="EMBL" id="KAG0446676.1"/>
    </source>
</evidence>
<accession>A0A835P6X5</accession>
<dbReference type="Proteomes" id="UP000636800">
    <property type="component" value="Unassembled WGS sequence"/>
</dbReference>